<keyword evidence="1" id="KW-0812">Transmembrane</keyword>
<evidence type="ECO:0000313" key="3">
    <source>
        <dbReference type="Proteomes" id="UP000177797"/>
    </source>
</evidence>
<evidence type="ECO:0000256" key="1">
    <source>
        <dbReference type="SAM" id="Phobius"/>
    </source>
</evidence>
<reference evidence="2 3" key="1">
    <citation type="journal article" date="2016" name="Nat. Commun.">
        <title>Thousands of microbial genomes shed light on interconnected biogeochemical processes in an aquifer system.</title>
        <authorList>
            <person name="Anantharaman K."/>
            <person name="Brown C.T."/>
            <person name="Hug L.A."/>
            <person name="Sharon I."/>
            <person name="Castelle C.J."/>
            <person name="Probst A.J."/>
            <person name="Thomas B.C."/>
            <person name="Singh A."/>
            <person name="Wilkins M.J."/>
            <person name="Karaoz U."/>
            <person name="Brodie E.L."/>
            <person name="Williams K.H."/>
            <person name="Hubbard S.S."/>
            <person name="Banfield J.F."/>
        </authorList>
    </citation>
    <scope>NUCLEOTIDE SEQUENCE [LARGE SCALE GENOMIC DNA]</scope>
</reference>
<dbReference type="Proteomes" id="UP000177797">
    <property type="component" value="Unassembled WGS sequence"/>
</dbReference>
<keyword evidence="1" id="KW-0472">Membrane</keyword>
<keyword evidence="1" id="KW-1133">Transmembrane helix</keyword>
<protein>
    <submittedName>
        <fullName evidence="2">Uncharacterized protein</fullName>
    </submittedName>
</protein>
<proteinExistence type="predicted"/>
<comment type="caution">
    <text evidence="2">The sequence shown here is derived from an EMBL/GenBank/DDBJ whole genome shotgun (WGS) entry which is preliminary data.</text>
</comment>
<evidence type="ECO:0000313" key="2">
    <source>
        <dbReference type="EMBL" id="OHA34602.1"/>
    </source>
</evidence>
<name>A0A1G2NGX8_9BACT</name>
<organism evidence="2 3">
    <name type="scientific">Candidatus Taylorbacteria bacterium RIFCSPLOWO2_01_FULL_48_100</name>
    <dbReference type="NCBI Taxonomy" id="1802322"/>
    <lineage>
        <taxon>Bacteria</taxon>
        <taxon>Candidatus Tayloriibacteriota</taxon>
    </lineage>
</organism>
<accession>A0A1G2NGX8</accession>
<sequence>MKKVDAMKNNRKNIKDAFSIAIAVIRKPKMFLLLLLGCLLFLSFEGTLWTLPAFAAILFVLVFWISYEEVCKSNEKKCYK</sequence>
<feature type="transmembrane region" description="Helical" evidence="1">
    <location>
        <begin position="48"/>
        <end position="67"/>
    </location>
</feature>
<gene>
    <name evidence="2" type="ORF">A2938_03580</name>
</gene>
<dbReference type="AlphaFoldDB" id="A0A1G2NGX8"/>
<dbReference type="EMBL" id="MHSA01000011">
    <property type="protein sequence ID" value="OHA34602.1"/>
    <property type="molecule type" value="Genomic_DNA"/>
</dbReference>
<feature type="transmembrane region" description="Helical" evidence="1">
    <location>
        <begin position="20"/>
        <end position="42"/>
    </location>
</feature>